<gene>
    <name evidence="10" type="ORF">niasHT_039625</name>
</gene>
<protein>
    <recommendedName>
        <fullName evidence="3">THO complex subunit 2</fullName>
    </recommendedName>
</protein>
<evidence type="ECO:0000259" key="8">
    <source>
        <dbReference type="Pfam" id="PF11732"/>
    </source>
</evidence>
<dbReference type="InterPro" id="IPR021726">
    <property type="entry name" value="THO_THOC2_N"/>
</dbReference>
<feature type="domain" description="THO complex subunitTHOC2 N-terminal" evidence="8">
    <location>
        <begin position="637"/>
        <end position="712"/>
    </location>
</feature>
<keyword evidence="4" id="KW-0539">Nucleus</keyword>
<comment type="subcellular location">
    <subcellularLocation>
        <location evidence="1">Nucleus</location>
    </subcellularLocation>
</comment>
<evidence type="ECO:0000256" key="2">
    <source>
        <dbReference type="ARBA" id="ARBA00007857"/>
    </source>
</evidence>
<evidence type="ECO:0000256" key="1">
    <source>
        <dbReference type="ARBA" id="ARBA00004123"/>
    </source>
</evidence>
<evidence type="ECO:0000256" key="4">
    <source>
        <dbReference type="ARBA" id="ARBA00023242"/>
    </source>
</evidence>
<dbReference type="Pfam" id="PF11732">
    <property type="entry name" value="Thoc2"/>
    <property type="match status" value="1"/>
</dbReference>
<accession>A0ABD2IJA5</accession>
<evidence type="ECO:0000259" key="7">
    <source>
        <dbReference type="Pfam" id="PF11262"/>
    </source>
</evidence>
<evidence type="ECO:0000259" key="9">
    <source>
        <dbReference type="Pfam" id="PF16134"/>
    </source>
</evidence>
<keyword evidence="11" id="KW-1185">Reference proteome</keyword>
<evidence type="ECO:0000313" key="11">
    <source>
        <dbReference type="Proteomes" id="UP001620626"/>
    </source>
</evidence>
<feature type="region of interest" description="Disordered" evidence="6">
    <location>
        <begin position="1277"/>
        <end position="1317"/>
    </location>
</feature>
<feature type="compositionally biased region" description="Polar residues" evidence="6">
    <location>
        <begin position="1277"/>
        <end position="1288"/>
    </location>
</feature>
<dbReference type="GO" id="GO:0005634">
    <property type="term" value="C:nucleus"/>
    <property type="evidence" value="ECO:0007669"/>
    <property type="project" value="UniProtKB-SubCell"/>
</dbReference>
<feature type="domain" description="THO complex subunit 2 N-terminal" evidence="9">
    <location>
        <begin position="494"/>
        <end position="635"/>
    </location>
</feature>
<dbReference type="InterPro" id="IPR021418">
    <property type="entry name" value="THO_THOC2_C"/>
</dbReference>
<comment type="subunit">
    <text evidence="5">Component of the THO subcomplex, which is composed of THOC1, THOC2, THOC3, THOC5, THOC6 and THOC7. The THO subcomplex interacts with DDX39B to form the THO-DDX39B complex which multimerizes into a 28-subunit tetrameric assembly. Component of the transcription/export (TREX) complex at least composed of ALYREF/THOC4, DDX39B, SARNP/CIP29, CHTOP and the THO subcomplex; in the complex interacts with THOC1, THOC3, THOC5, THOC7 and DDX39B. TREX seems to have a dynamic structure involving ATP-dependent remodeling. Interacts with POLDIP3 and ZC3H11A.</text>
</comment>
<dbReference type="PANTHER" id="PTHR21597:SF0">
    <property type="entry name" value="THO COMPLEX SUBUNIT 2"/>
    <property type="match status" value="1"/>
</dbReference>
<feature type="domain" description="THO complex subunit 2 N-terminal" evidence="9">
    <location>
        <begin position="80"/>
        <end position="462"/>
    </location>
</feature>
<feature type="compositionally biased region" description="Polar residues" evidence="6">
    <location>
        <begin position="1295"/>
        <end position="1306"/>
    </location>
</feature>
<evidence type="ECO:0000256" key="3">
    <source>
        <dbReference type="ARBA" id="ARBA00019596"/>
    </source>
</evidence>
<proteinExistence type="inferred from homology"/>
<comment type="caution">
    <text evidence="10">The sequence shown here is derived from an EMBL/GenBank/DDBJ whole genome shotgun (WGS) entry which is preliminary data.</text>
</comment>
<sequence length="1317" mass="150452">MQICHQTNGKRLRNRMAAWFTSFTTTKNTLKAETLRRNFNLNNTSVCSVPLKLYLLIFGITLQMHSPSSSLAPSDEEERVVVQQLLSHCRAFLSKKASVEESAKPTNASLLFDVLVALQSEFDEERARKSERAEDVRAFLTSVASELLPSDVLTLEMNALGADEQQTKSKVVKSKTRMFYKQLKFNLLREESEGYAKLISELFHSSVTLSGGSTDQLILPVEGLIGQFNLDPNRVVDIILDCFEHSPPNNASQFLRLIREFKMDRGDLRNILLLKFLFCQRNEHTPMSLYRVVSQLAQEGFVDIFTLFTLVAPTRKELLEEHKSLTDLVKLRSNRAETISSNVVGLLASVTESFPIASILNAANDSSLDQPSPTSAISFSAATQCQLNEDRKLAGSRFDDTVLNKNQKLGLLCALLEFGDLEKAQKLLEFFPDGYPFGVCQRISMAFANIIGFCIEPFYRLKAASNYECLPNSSATGVRMKESWERFTCHPKQVSDWQSFFADACPIAFQLGPYIGARHEVAIKMIRLLNTYYSDEEAQSSVTEVENVNNTILNLCDAVLVPAASLLESNFAYCEELWQILCHFSYQDRYRIYHRWRTVHTERCWDLSIQKGKVFGMTRYIMKRLSKDTAKVMGRQLGKLCHTYPTIPLDYLVAKVQDFQNFIGPVVESIRFLSSLEFDVLSYCLIENLAAPEKQQYKISDISFSGWLQSLANFSSAIFKRYNIDFTGILQYIANQLKDSQSLDLIVLREIVTGISGVDSNTDLTQEHLEALCGGDTLRGEAGYLQMTKLNRRSINRLRDALMRNELFESLCILIGQQKQFIIYRDSRNFPLKLTTQMLDHCQETFVQFFDFLRTNLKPEEYARRMPSASTLISQFHLPIEAALCLTRPIYMHKIEVAYELTKKNGKENSKGKLDGSQKSSLYKDAFTNTLNALEEELMPVFPEAYWLDMTSRMHTIFWLLSVSDLSAPLNAYERGIEKCRKEMTDLQTNNEVSSTRGGATRRTVKDEERLKGLEQKLSEEMRRQTEHVKRIKEILVSEKDTFFASAPNRTSQMLRFLQSCVLPRVICSEVEAVYCAKLVETLHTIKTGYFQTIVFMDKLFNDITSILAGFSERETHCFGRYCSMLLEMTLRWHSSKTIFNEECEGYPGCVTKIRKKDRDETATADEFTYDYFRSICYKWQLRLNRSLGFMLQQNNYVLIRNALTFMTKILTNFPILRSNLTSIEKHVTAVRDNEKGKRNDLNLLASSYLVQLAKRNVKLWELNEFADTKMTKSQSLVKANGTASGGTTRKAVTAPSSDRPSSTTHSPRRKESSKLR</sequence>
<feature type="domain" description="THO complex subunitTHOC2 C-terminal" evidence="7">
    <location>
        <begin position="947"/>
        <end position="1253"/>
    </location>
</feature>
<comment type="similarity">
    <text evidence="2">Belongs to the THOC2 family.</text>
</comment>
<dbReference type="InterPro" id="IPR040007">
    <property type="entry name" value="Tho2"/>
</dbReference>
<evidence type="ECO:0000256" key="5">
    <source>
        <dbReference type="ARBA" id="ARBA00047033"/>
    </source>
</evidence>
<dbReference type="EMBL" id="JBICBT010001193">
    <property type="protein sequence ID" value="KAL3079216.1"/>
    <property type="molecule type" value="Genomic_DNA"/>
</dbReference>
<dbReference type="PANTHER" id="PTHR21597">
    <property type="entry name" value="THO2 PROTEIN"/>
    <property type="match status" value="1"/>
</dbReference>
<dbReference type="InterPro" id="IPR032302">
    <property type="entry name" value="THOC2_N"/>
</dbReference>
<reference evidence="10 11" key="1">
    <citation type="submission" date="2024-10" db="EMBL/GenBank/DDBJ databases">
        <authorList>
            <person name="Kim D."/>
        </authorList>
    </citation>
    <scope>NUCLEOTIDE SEQUENCE [LARGE SCALE GENOMIC DNA]</scope>
    <source>
        <strain evidence="10">BH-2024</strain>
    </source>
</reference>
<evidence type="ECO:0000313" key="10">
    <source>
        <dbReference type="EMBL" id="KAL3079216.1"/>
    </source>
</evidence>
<name>A0ABD2IJA5_9BILA</name>
<dbReference type="Proteomes" id="UP001620626">
    <property type="component" value="Unassembled WGS sequence"/>
</dbReference>
<organism evidence="10 11">
    <name type="scientific">Heterodera trifolii</name>
    <dbReference type="NCBI Taxonomy" id="157864"/>
    <lineage>
        <taxon>Eukaryota</taxon>
        <taxon>Metazoa</taxon>
        <taxon>Ecdysozoa</taxon>
        <taxon>Nematoda</taxon>
        <taxon>Chromadorea</taxon>
        <taxon>Rhabditida</taxon>
        <taxon>Tylenchina</taxon>
        <taxon>Tylenchomorpha</taxon>
        <taxon>Tylenchoidea</taxon>
        <taxon>Heteroderidae</taxon>
        <taxon>Heteroderinae</taxon>
        <taxon>Heterodera</taxon>
    </lineage>
</organism>
<dbReference type="Pfam" id="PF11262">
    <property type="entry name" value="Tho2"/>
    <property type="match status" value="1"/>
</dbReference>
<evidence type="ECO:0000256" key="6">
    <source>
        <dbReference type="SAM" id="MobiDB-lite"/>
    </source>
</evidence>
<dbReference type="Pfam" id="PF16134">
    <property type="entry name" value="THOC2_N"/>
    <property type="match status" value="2"/>
</dbReference>